<dbReference type="SUPFAM" id="SSF55781">
    <property type="entry name" value="GAF domain-like"/>
    <property type="match status" value="2"/>
</dbReference>
<dbReference type="FunFam" id="3.30.565.10:FF:000049">
    <property type="entry name" value="Two-component sensor histidine kinase"/>
    <property type="match status" value="1"/>
</dbReference>
<protein>
    <recommendedName>
        <fullName evidence="2">histidine kinase</fullName>
        <ecNumber evidence="2">2.7.13.3</ecNumber>
    </recommendedName>
</protein>
<dbReference type="InterPro" id="IPR003018">
    <property type="entry name" value="GAF"/>
</dbReference>
<dbReference type="SMART" id="SM00388">
    <property type="entry name" value="HisKA"/>
    <property type="match status" value="1"/>
</dbReference>
<dbReference type="GO" id="GO:0000155">
    <property type="term" value="F:phosphorelay sensor kinase activity"/>
    <property type="evidence" value="ECO:0007669"/>
    <property type="project" value="InterPro"/>
</dbReference>
<evidence type="ECO:0000256" key="5">
    <source>
        <dbReference type="ARBA" id="ARBA00022777"/>
    </source>
</evidence>
<evidence type="ECO:0000256" key="1">
    <source>
        <dbReference type="ARBA" id="ARBA00000085"/>
    </source>
</evidence>
<dbReference type="SMART" id="SM00387">
    <property type="entry name" value="HATPase_c"/>
    <property type="match status" value="1"/>
</dbReference>
<dbReference type="PRINTS" id="PR00344">
    <property type="entry name" value="BCTRLSENSOR"/>
</dbReference>
<comment type="catalytic activity">
    <reaction evidence="1">
        <text>ATP + protein L-histidine = ADP + protein N-phospho-L-histidine.</text>
        <dbReference type="EC" id="2.7.13.3"/>
    </reaction>
</comment>
<dbReference type="Pfam" id="PF02518">
    <property type="entry name" value="HATPase_c"/>
    <property type="match status" value="1"/>
</dbReference>
<dbReference type="CDD" id="cd00082">
    <property type="entry name" value="HisKA"/>
    <property type="match status" value="1"/>
</dbReference>
<feature type="domain" description="Histidine kinase" evidence="6">
    <location>
        <begin position="353"/>
        <end position="571"/>
    </location>
</feature>
<dbReference type="EC" id="2.7.13.3" evidence="2"/>
<dbReference type="Pfam" id="PF13185">
    <property type="entry name" value="GAF_2"/>
    <property type="match status" value="1"/>
</dbReference>
<sequence length="578" mass="63021">MTEGGEAFSAIEAITEVISQSESLGQILRFSVAKLSQALPVSCCWIQLVDEADGKLTLAVQQGFTPEMTQEMAQLKLGQSLTGLVALHGKAITTADIAADPRYTLKTPSQAGLHSFCAIPICSGKKIVGVLGIASSAKSEFRLQDVSLLNIVGRQLGVALGRAGLYKEARERLALVNKLGRITCSSLDIQEVCEGFAGELRELMDVDWATVAFIEGDKLRVVALSTKIGSAWERGELLSLSGTGIEWVAQHKQALVESDLAQERKFWTGGQHLKQGVRSLVYLPLMTKGEVFAALIIASCRPNAYGQRELSLLEQVSTQISSAVDNARLYQVERKQRLELEEQAEIRSQFITALTHDLQAPLTSMLASAGLLAEQVQKEYPSLVLKLVQNILRGCHSLEAKLDKLFDLAKGEMGTLKLELEPLDPLPLLQNVASRFSPVIQSKGQSFTPDFPSSLPWIKADGERLEQVLTNLLSNATTFTPKGGSIVLRARKRGSDLVIQVQDNGIGIPEEKQKRLFEPYYRAKLGKGERRGLGLGLTLCKRLVELHGGKIWVESEEGKGSTFSFSLPLAREEGASSQ</sequence>
<reference evidence="7" key="1">
    <citation type="journal article" date="2014" name="Front. Microbiol.">
        <title>High frequency of phylogenetically diverse reductive dehalogenase-homologous genes in deep subseafloor sedimentary metagenomes.</title>
        <authorList>
            <person name="Kawai M."/>
            <person name="Futagami T."/>
            <person name="Toyoda A."/>
            <person name="Takaki Y."/>
            <person name="Nishi S."/>
            <person name="Hori S."/>
            <person name="Arai W."/>
            <person name="Tsubouchi T."/>
            <person name="Morono Y."/>
            <person name="Uchiyama I."/>
            <person name="Ito T."/>
            <person name="Fujiyama A."/>
            <person name="Inagaki F."/>
            <person name="Takami H."/>
        </authorList>
    </citation>
    <scope>NUCLEOTIDE SEQUENCE</scope>
    <source>
        <strain evidence="7">Expedition CK06-06</strain>
    </source>
</reference>
<evidence type="ECO:0000256" key="3">
    <source>
        <dbReference type="ARBA" id="ARBA00022553"/>
    </source>
</evidence>
<dbReference type="PANTHER" id="PTHR43047">
    <property type="entry name" value="TWO-COMPONENT HISTIDINE PROTEIN KINASE"/>
    <property type="match status" value="1"/>
</dbReference>
<dbReference type="GO" id="GO:0009927">
    <property type="term" value="F:histidine phosphotransfer kinase activity"/>
    <property type="evidence" value="ECO:0007669"/>
    <property type="project" value="TreeGrafter"/>
</dbReference>
<keyword evidence="4" id="KW-0808">Transferase</keyword>
<dbReference type="GO" id="GO:0005886">
    <property type="term" value="C:plasma membrane"/>
    <property type="evidence" value="ECO:0007669"/>
    <property type="project" value="TreeGrafter"/>
</dbReference>
<dbReference type="SMART" id="SM00065">
    <property type="entry name" value="GAF"/>
    <property type="match status" value="2"/>
</dbReference>
<keyword evidence="5" id="KW-0418">Kinase</keyword>
<dbReference type="InterPro" id="IPR005467">
    <property type="entry name" value="His_kinase_dom"/>
</dbReference>
<name>X1L5J2_9ZZZZ</name>
<dbReference type="InterPro" id="IPR036890">
    <property type="entry name" value="HATPase_C_sf"/>
</dbReference>
<dbReference type="EMBL" id="BARV01000670">
    <property type="protein sequence ID" value="GAI01151.1"/>
    <property type="molecule type" value="Genomic_DNA"/>
</dbReference>
<dbReference type="AlphaFoldDB" id="X1L5J2"/>
<dbReference type="Pfam" id="PF00512">
    <property type="entry name" value="HisKA"/>
    <property type="match status" value="1"/>
</dbReference>
<dbReference type="PANTHER" id="PTHR43047:SF72">
    <property type="entry name" value="OSMOSENSING HISTIDINE PROTEIN KINASE SLN1"/>
    <property type="match status" value="1"/>
</dbReference>
<dbReference type="InterPro" id="IPR036097">
    <property type="entry name" value="HisK_dim/P_sf"/>
</dbReference>
<gene>
    <name evidence="7" type="ORF">S06H3_02329</name>
</gene>
<evidence type="ECO:0000256" key="4">
    <source>
        <dbReference type="ARBA" id="ARBA00022679"/>
    </source>
</evidence>
<dbReference type="Gene3D" id="3.30.565.10">
    <property type="entry name" value="Histidine kinase-like ATPase, C-terminal domain"/>
    <property type="match status" value="1"/>
</dbReference>
<comment type="caution">
    <text evidence="7">The sequence shown here is derived from an EMBL/GenBank/DDBJ whole genome shotgun (WGS) entry which is preliminary data.</text>
</comment>
<evidence type="ECO:0000313" key="7">
    <source>
        <dbReference type="EMBL" id="GAI01151.1"/>
    </source>
</evidence>
<accession>X1L5J2</accession>
<dbReference type="InterPro" id="IPR003594">
    <property type="entry name" value="HATPase_dom"/>
</dbReference>
<organism evidence="7">
    <name type="scientific">marine sediment metagenome</name>
    <dbReference type="NCBI Taxonomy" id="412755"/>
    <lineage>
        <taxon>unclassified sequences</taxon>
        <taxon>metagenomes</taxon>
        <taxon>ecological metagenomes</taxon>
    </lineage>
</organism>
<dbReference type="Gene3D" id="1.10.287.130">
    <property type="match status" value="1"/>
</dbReference>
<keyword evidence="3" id="KW-0597">Phosphoprotein</keyword>
<dbReference type="SUPFAM" id="SSF47384">
    <property type="entry name" value="Homodimeric domain of signal transducing histidine kinase"/>
    <property type="match status" value="1"/>
</dbReference>
<proteinExistence type="predicted"/>
<dbReference type="SUPFAM" id="SSF55874">
    <property type="entry name" value="ATPase domain of HSP90 chaperone/DNA topoisomerase II/histidine kinase"/>
    <property type="match status" value="1"/>
</dbReference>
<evidence type="ECO:0000259" key="6">
    <source>
        <dbReference type="PROSITE" id="PS50109"/>
    </source>
</evidence>
<dbReference type="Pfam" id="PF01590">
    <property type="entry name" value="GAF"/>
    <property type="match status" value="1"/>
</dbReference>
<dbReference type="Gene3D" id="3.30.450.40">
    <property type="match status" value="2"/>
</dbReference>
<dbReference type="InterPro" id="IPR004358">
    <property type="entry name" value="Sig_transdc_His_kin-like_C"/>
</dbReference>
<dbReference type="CDD" id="cd16922">
    <property type="entry name" value="HATPase_EvgS-ArcB-TorS-like"/>
    <property type="match status" value="1"/>
</dbReference>
<dbReference type="PROSITE" id="PS50109">
    <property type="entry name" value="HIS_KIN"/>
    <property type="match status" value="1"/>
</dbReference>
<dbReference type="InterPro" id="IPR003661">
    <property type="entry name" value="HisK_dim/P_dom"/>
</dbReference>
<evidence type="ECO:0000256" key="2">
    <source>
        <dbReference type="ARBA" id="ARBA00012438"/>
    </source>
</evidence>
<dbReference type="InterPro" id="IPR029016">
    <property type="entry name" value="GAF-like_dom_sf"/>
</dbReference>